<feature type="transmembrane region" description="Helical" evidence="1">
    <location>
        <begin position="88"/>
        <end position="109"/>
    </location>
</feature>
<name>A0A4Y3N843_PAEAU</name>
<dbReference type="AlphaFoldDB" id="A0A4Y3N843"/>
<feature type="transmembrane region" description="Helical" evidence="1">
    <location>
        <begin position="12"/>
        <end position="30"/>
    </location>
</feature>
<accession>A0A4Y3N843</accession>
<dbReference type="RefSeq" id="WP_246095664.1">
    <property type="nucleotide sequence ID" value="NZ_BAAAWK010000001.1"/>
</dbReference>
<keyword evidence="1" id="KW-1133">Transmembrane helix</keyword>
<evidence type="ECO:0000313" key="4">
    <source>
        <dbReference type="Proteomes" id="UP000317715"/>
    </source>
</evidence>
<dbReference type="GeneID" id="97302050"/>
<dbReference type="InterPro" id="IPR006976">
    <property type="entry name" value="VanZ-like"/>
</dbReference>
<dbReference type="InterPro" id="IPR053150">
    <property type="entry name" value="Teicoplanin_resist-assoc"/>
</dbReference>
<feature type="domain" description="VanZ-like" evidence="2">
    <location>
        <begin position="16"/>
        <end position="134"/>
    </location>
</feature>
<dbReference type="PANTHER" id="PTHR36834">
    <property type="entry name" value="MEMBRANE PROTEIN-RELATED"/>
    <property type="match status" value="1"/>
</dbReference>
<dbReference type="EMBL" id="BJMD01000002">
    <property type="protein sequence ID" value="GEB17732.1"/>
    <property type="molecule type" value="Genomic_DNA"/>
</dbReference>
<dbReference type="Pfam" id="PF04892">
    <property type="entry name" value="VanZ"/>
    <property type="match status" value="1"/>
</dbReference>
<comment type="caution">
    <text evidence="3">The sequence shown here is derived from an EMBL/GenBank/DDBJ whole genome shotgun (WGS) entry which is preliminary data.</text>
</comment>
<organism evidence="3 4">
    <name type="scientific">Paenarthrobacter aurescens</name>
    <name type="common">Arthrobacter aurescens</name>
    <dbReference type="NCBI Taxonomy" id="43663"/>
    <lineage>
        <taxon>Bacteria</taxon>
        <taxon>Bacillati</taxon>
        <taxon>Actinomycetota</taxon>
        <taxon>Actinomycetes</taxon>
        <taxon>Micrococcales</taxon>
        <taxon>Micrococcaceae</taxon>
        <taxon>Paenarthrobacter</taxon>
    </lineage>
</organism>
<keyword evidence="4" id="KW-1185">Reference proteome</keyword>
<evidence type="ECO:0000259" key="2">
    <source>
        <dbReference type="Pfam" id="PF04892"/>
    </source>
</evidence>
<dbReference type="Proteomes" id="UP000317715">
    <property type="component" value="Unassembled WGS sequence"/>
</dbReference>
<evidence type="ECO:0000313" key="3">
    <source>
        <dbReference type="EMBL" id="GEB17732.1"/>
    </source>
</evidence>
<feature type="transmembrane region" description="Helical" evidence="1">
    <location>
        <begin position="61"/>
        <end position="81"/>
    </location>
</feature>
<gene>
    <name evidence="3" type="ORF">AAU01_04870</name>
</gene>
<keyword evidence="1" id="KW-0472">Membrane</keyword>
<sequence>MVLARQFSTGWLKALFTAYLIALAFVVFLPAREASTVTGFVGVIAGWLALLGIPFDAAGVAVEFIANIVMFVPFGVLVRLLKPTLWNWWPLALLAAASSGTIEVIQLLVPGRVTALSDVLANTLGALAGLAAAKKLTAVLR</sequence>
<evidence type="ECO:0000256" key="1">
    <source>
        <dbReference type="SAM" id="Phobius"/>
    </source>
</evidence>
<keyword evidence="1" id="KW-0812">Transmembrane</keyword>
<protein>
    <recommendedName>
        <fullName evidence="2">VanZ-like domain-containing protein</fullName>
    </recommendedName>
</protein>
<dbReference type="PANTHER" id="PTHR36834:SF1">
    <property type="entry name" value="INTEGRAL MEMBRANE PROTEIN"/>
    <property type="match status" value="1"/>
</dbReference>
<proteinExistence type="predicted"/>
<feature type="transmembrane region" description="Helical" evidence="1">
    <location>
        <begin position="37"/>
        <end position="55"/>
    </location>
</feature>
<reference evidence="3 4" key="1">
    <citation type="submission" date="2019-06" db="EMBL/GenBank/DDBJ databases">
        <title>Whole genome shotgun sequence of Paenarthrobacter aurescens NBRC 12136.</title>
        <authorList>
            <person name="Hosoyama A."/>
            <person name="Uohara A."/>
            <person name="Ohji S."/>
            <person name="Ichikawa N."/>
        </authorList>
    </citation>
    <scope>NUCLEOTIDE SEQUENCE [LARGE SCALE GENOMIC DNA]</scope>
    <source>
        <strain evidence="3 4">NBRC 12136</strain>
    </source>
</reference>